<keyword evidence="2" id="KW-1185">Reference proteome</keyword>
<dbReference type="RefSeq" id="WP_134247957.1">
    <property type="nucleotide sequence ID" value="NZ_SNQI01000002.1"/>
</dbReference>
<gene>
    <name evidence="1" type="ORF">E2488_08770</name>
</gene>
<reference evidence="1 2" key="1">
    <citation type="journal article" date="2011" name="J. Microbiol.">
        <title>Gramella jeungdoensis sp. nov., isolated from a solar saltern in Korea.</title>
        <authorList>
            <person name="Joung Y."/>
            <person name="Kim H."/>
            <person name="Jang T."/>
            <person name="Ahn T.S."/>
            <person name="Joh K."/>
        </authorList>
    </citation>
    <scope>NUCLEOTIDE SEQUENCE [LARGE SCALE GENOMIC DNA]</scope>
    <source>
        <strain evidence="1 2">KCTC 23123</strain>
    </source>
</reference>
<evidence type="ECO:0000313" key="1">
    <source>
        <dbReference type="EMBL" id="TEW75588.1"/>
    </source>
</evidence>
<dbReference type="Proteomes" id="UP000298517">
    <property type="component" value="Unassembled WGS sequence"/>
</dbReference>
<comment type="caution">
    <text evidence="1">The sequence shown here is derived from an EMBL/GenBank/DDBJ whole genome shotgun (WGS) entry which is preliminary data.</text>
</comment>
<protein>
    <submittedName>
        <fullName evidence="1">Uncharacterized protein</fullName>
    </submittedName>
</protein>
<accession>A0A4Y8AUS6</accession>
<evidence type="ECO:0000313" key="2">
    <source>
        <dbReference type="Proteomes" id="UP000298517"/>
    </source>
</evidence>
<dbReference type="AlphaFoldDB" id="A0A4Y8AUS6"/>
<proteinExistence type="predicted"/>
<organism evidence="1 2">
    <name type="scientific">Gramella jeungdoensis</name>
    <dbReference type="NCBI Taxonomy" id="708091"/>
    <lineage>
        <taxon>Bacteria</taxon>
        <taxon>Pseudomonadati</taxon>
        <taxon>Bacteroidota</taxon>
        <taxon>Flavobacteriia</taxon>
        <taxon>Flavobacteriales</taxon>
        <taxon>Flavobacteriaceae</taxon>
        <taxon>Christiangramia</taxon>
    </lineage>
</organism>
<dbReference type="EMBL" id="SNQI01000002">
    <property type="protein sequence ID" value="TEW75588.1"/>
    <property type="molecule type" value="Genomic_DNA"/>
</dbReference>
<dbReference type="OrthoDB" id="961510at2"/>
<name>A0A4Y8AUS6_9FLAO</name>
<sequence>MTLYEFNRLTKEEQISTVWSKGVFIDNHISETETLNCYAIDMFFEELLYDVDKNKIVKVRSFKSGHLLDKNSPNFKIEYLARNTFNFKIFCKR</sequence>